<proteinExistence type="predicted"/>
<reference evidence="1 2" key="1">
    <citation type="submission" date="2012-10" db="EMBL/GenBank/DDBJ databases">
        <authorList>
            <person name="Harkins D.M."/>
            <person name="Durkin A.S."/>
            <person name="Brinkac L.M."/>
            <person name="Haft D.H."/>
            <person name="Selengut J.D."/>
            <person name="Sanka R."/>
            <person name="DePew J."/>
            <person name="Purushe J."/>
            <person name="Whelen A.C."/>
            <person name="Vinetz J.M."/>
            <person name="Sutton G.G."/>
            <person name="Nierman W.C."/>
            <person name="Fouts D.E."/>
        </authorList>
    </citation>
    <scope>NUCLEOTIDE SEQUENCE [LARGE SCALE GENOMIC DNA]</scope>
    <source>
        <strain evidence="1 2">2006001853</strain>
    </source>
</reference>
<protein>
    <submittedName>
        <fullName evidence="1">Uncharacterized protein</fullName>
    </submittedName>
</protein>
<gene>
    <name evidence="1" type="ORF">LEP1GSC036_1047</name>
</gene>
<dbReference type="Proteomes" id="UP000001338">
    <property type="component" value="Unassembled WGS sequence"/>
</dbReference>
<comment type="caution">
    <text evidence="1">The sequence shown here is derived from an EMBL/GenBank/DDBJ whole genome shotgun (WGS) entry which is preliminary data.</text>
</comment>
<evidence type="ECO:0000313" key="1">
    <source>
        <dbReference type="EMBL" id="EKR63749.1"/>
    </source>
</evidence>
<dbReference type="EMBL" id="AFLV02000056">
    <property type="protein sequence ID" value="EKR63749.1"/>
    <property type="molecule type" value="Genomic_DNA"/>
</dbReference>
<organism evidence="1 2">
    <name type="scientific">Leptospira weilii str. 2006001853</name>
    <dbReference type="NCBI Taxonomy" id="1001589"/>
    <lineage>
        <taxon>Bacteria</taxon>
        <taxon>Pseudomonadati</taxon>
        <taxon>Spirochaetota</taxon>
        <taxon>Spirochaetia</taxon>
        <taxon>Leptospirales</taxon>
        <taxon>Leptospiraceae</taxon>
        <taxon>Leptospira</taxon>
    </lineage>
</organism>
<dbReference type="AlphaFoldDB" id="A0A828Z099"/>
<sequence>MSRRGNCECGLYSLIQCAKLAGFDPYAFLREPFKSWETHPRT</sequence>
<evidence type="ECO:0000313" key="2">
    <source>
        <dbReference type="Proteomes" id="UP000001338"/>
    </source>
</evidence>
<name>A0A828Z099_9LEPT</name>
<accession>A0A828Z099</accession>